<comment type="caution">
    <text evidence="10">The sequence shown here is derived from an EMBL/GenBank/DDBJ whole genome shotgun (WGS) entry which is preliminary data.</text>
</comment>
<dbReference type="SUPFAM" id="SSF111369">
    <property type="entry name" value="HlyD-like secretion proteins"/>
    <property type="match status" value="1"/>
</dbReference>
<dbReference type="Pfam" id="PF25944">
    <property type="entry name" value="Beta-barrel_RND"/>
    <property type="match status" value="1"/>
</dbReference>
<evidence type="ECO:0000259" key="8">
    <source>
        <dbReference type="Pfam" id="PF25944"/>
    </source>
</evidence>
<dbReference type="Gene3D" id="6.10.140.1990">
    <property type="match status" value="1"/>
</dbReference>
<dbReference type="Proteomes" id="UP001216674">
    <property type="component" value="Unassembled WGS sequence"/>
</dbReference>
<feature type="domain" description="Multidrug resistance protein MdtA-like barrel-sandwich hybrid" evidence="7">
    <location>
        <begin position="77"/>
        <end position="233"/>
    </location>
</feature>
<comment type="similarity">
    <text evidence="2">Belongs to the membrane fusion protein (MFP) (TC 8.A.1) family.</text>
</comment>
<reference evidence="10 11" key="1">
    <citation type="submission" date="2023-03" db="EMBL/GenBank/DDBJ databases">
        <title>Draft assemblies of triclosan tolerant bacteria isolated from returned activated sludge.</title>
        <authorList>
            <person name="Van Hamelsveld S."/>
        </authorList>
    </citation>
    <scope>NUCLEOTIDE SEQUENCE [LARGE SCALE GENOMIC DNA]</scope>
    <source>
        <strain evidence="10 11">GW210010_S58</strain>
    </source>
</reference>
<dbReference type="Pfam" id="PF25917">
    <property type="entry name" value="BSH_RND"/>
    <property type="match status" value="1"/>
</dbReference>
<feature type="domain" description="Multidrug resistance protein MdtA-like C-terminal permuted SH3" evidence="9">
    <location>
        <begin position="340"/>
        <end position="400"/>
    </location>
</feature>
<dbReference type="PANTHER" id="PTHR30469">
    <property type="entry name" value="MULTIDRUG RESISTANCE PROTEIN MDTA"/>
    <property type="match status" value="1"/>
</dbReference>
<feature type="coiled-coil region" evidence="5">
    <location>
        <begin position="117"/>
        <end position="144"/>
    </location>
</feature>
<dbReference type="PANTHER" id="PTHR30469:SF33">
    <property type="entry name" value="SLR1207 PROTEIN"/>
    <property type="match status" value="1"/>
</dbReference>
<feature type="transmembrane region" description="Helical" evidence="6">
    <location>
        <begin position="21"/>
        <end position="42"/>
    </location>
</feature>
<proteinExistence type="inferred from homology"/>
<evidence type="ECO:0000256" key="4">
    <source>
        <dbReference type="ARBA" id="ARBA00023054"/>
    </source>
</evidence>
<keyword evidence="6" id="KW-0472">Membrane</keyword>
<gene>
    <name evidence="10" type="ORF">P3W85_33645</name>
</gene>
<evidence type="ECO:0000256" key="5">
    <source>
        <dbReference type="SAM" id="Coils"/>
    </source>
</evidence>
<evidence type="ECO:0000313" key="10">
    <source>
        <dbReference type="EMBL" id="MDF3837842.1"/>
    </source>
</evidence>
<name>A0ABT6AYZ7_9BURK</name>
<dbReference type="Gene3D" id="2.40.420.20">
    <property type="match status" value="1"/>
</dbReference>
<protein>
    <submittedName>
        <fullName evidence="10">Efflux RND transporter periplasmic adaptor subunit</fullName>
    </submittedName>
</protein>
<dbReference type="Gene3D" id="2.40.50.100">
    <property type="match status" value="1"/>
</dbReference>
<keyword evidence="4 5" id="KW-0175">Coiled coil</keyword>
<dbReference type="RefSeq" id="WP_276267930.1">
    <property type="nucleotide sequence ID" value="NZ_JARJLM010000542.1"/>
</dbReference>
<dbReference type="NCBIfam" id="TIGR01730">
    <property type="entry name" value="RND_mfp"/>
    <property type="match status" value="1"/>
</dbReference>
<keyword evidence="3" id="KW-0813">Transport</keyword>
<evidence type="ECO:0000256" key="3">
    <source>
        <dbReference type="ARBA" id="ARBA00022448"/>
    </source>
</evidence>
<evidence type="ECO:0000259" key="7">
    <source>
        <dbReference type="Pfam" id="PF25917"/>
    </source>
</evidence>
<keyword evidence="6" id="KW-0812">Transmembrane</keyword>
<evidence type="ECO:0000256" key="6">
    <source>
        <dbReference type="SAM" id="Phobius"/>
    </source>
</evidence>
<accession>A0ABT6AYZ7</accession>
<evidence type="ECO:0000256" key="2">
    <source>
        <dbReference type="ARBA" id="ARBA00009477"/>
    </source>
</evidence>
<evidence type="ECO:0000313" key="11">
    <source>
        <dbReference type="Proteomes" id="UP001216674"/>
    </source>
</evidence>
<feature type="domain" description="Multidrug resistance protein MdtA-like beta-barrel" evidence="8">
    <location>
        <begin position="240"/>
        <end position="336"/>
    </location>
</feature>
<dbReference type="InterPro" id="IPR058627">
    <property type="entry name" value="MdtA-like_C"/>
</dbReference>
<dbReference type="InterPro" id="IPR058625">
    <property type="entry name" value="MdtA-like_BSH"/>
</dbReference>
<dbReference type="InterPro" id="IPR030190">
    <property type="entry name" value="MacA_alpha-hairpin_sf"/>
</dbReference>
<dbReference type="InterPro" id="IPR058626">
    <property type="entry name" value="MdtA-like_b-barrel"/>
</dbReference>
<comment type="subcellular location">
    <subcellularLocation>
        <location evidence="1">Cell membrane</location>
    </subcellularLocation>
</comment>
<organism evidence="10 11">
    <name type="scientific">Cupriavidus basilensis</name>
    <dbReference type="NCBI Taxonomy" id="68895"/>
    <lineage>
        <taxon>Bacteria</taxon>
        <taxon>Pseudomonadati</taxon>
        <taxon>Pseudomonadota</taxon>
        <taxon>Betaproteobacteria</taxon>
        <taxon>Burkholderiales</taxon>
        <taxon>Burkholderiaceae</taxon>
        <taxon>Cupriavidus</taxon>
    </lineage>
</organism>
<dbReference type="Gene3D" id="2.40.30.170">
    <property type="match status" value="1"/>
</dbReference>
<evidence type="ECO:0000259" key="9">
    <source>
        <dbReference type="Pfam" id="PF25967"/>
    </source>
</evidence>
<dbReference type="InterPro" id="IPR006143">
    <property type="entry name" value="RND_pump_MFP"/>
</dbReference>
<sequence length="415" mass="44229">MRIKYSNQFLQALLRDLPMRKPLSGAIGVAIAGILAIAAAAYGSAAKQTSEFITAEATVQPIERTVLASGVLEPIKLVSVGARASGQVMKLHVKIGDTVKVGQPIADIDSQPQRNALNKAEAALENVKAQRIALLANLRQAELVLTRQRNLLRLDATTFLDSYDSILTARDALVTDIASRDAQINQAGAAVQIARTNLSYTRIAAPMSGVVVAVVTEEGRMVNANQSAPTIVVLADLSVMKVKAKISEAEVTRAKPGQKVYFTVLGEPEKRYHAKLRSVEPAPASITSWTEQSIAGAAQQSAATKTTVYYNGLFEIPNPDGELRPMMTAQVHIVLDEARDVVTIPVIALGDRQPDGSRTVRVVDDKGKVTARPVNVGLNNGVRVQVVSGLQAGERVVIGDAANAIPGSLKTCPRR</sequence>
<evidence type="ECO:0000256" key="1">
    <source>
        <dbReference type="ARBA" id="ARBA00004236"/>
    </source>
</evidence>
<dbReference type="Pfam" id="PF25967">
    <property type="entry name" value="RND-MFP_C"/>
    <property type="match status" value="1"/>
</dbReference>
<dbReference type="EMBL" id="JARJLM010000542">
    <property type="protein sequence ID" value="MDF3837842.1"/>
    <property type="molecule type" value="Genomic_DNA"/>
</dbReference>
<keyword evidence="6" id="KW-1133">Transmembrane helix</keyword>
<keyword evidence="11" id="KW-1185">Reference proteome</keyword>